<feature type="compositionally biased region" description="Low complexity" evidence="2">
    <location>
        <begin position="30"/>
        <end position="42"/>
    </location>
</feature>
<dbReference type="AlphaFoldDB" id="K6WD54"/>
<reference evidence="4 5" key="1">
    <citation type="submission" date="2012-08" db="EMBL/GenBank/DDBJ databases">
        <title>Whole genome shotgun sequence of Kineosphaera limosa NBRC 100340.</title>
        <authorList>
            <person name="Yoshida I."/>
            <person name="Isaki S."/>
            <person name="Hosoyama A."/>
            <person name="Tsuchikane K."/>
            <person name="Katsumata H."/>
            <person name="Ando Y."/>
            <person name="Ohji S."/>
            <person name="Hamada M."/>
            <person name="Tamura T."/>
            <person name="Yamazoe A."/>
            <person name="Yamazaki S."/>
            <person name="Fujita N."/>
        </authorList>
    </citation>
    <scope>NUCLEOTIDE SEQUENCE [LARGE SCALE GENOMIC DNA]</scope>
    <source>
        <strain evidence="4 5">NBRC 100340</strain>
    </source>
</reference>
<gene>
    <name evidence="4" type="ORF">KILIM_060_00080</name>
</gene>
<dbReference type="Proteomes" id="UP000008366">
    <property type="component" value="Unassembled WGS sequence"/>
</dbReference>
<dbReference type="InterPro" id="IPR050709">
    <property type="entry name" value="Biotin_Carboxyl_Carrier/Decarb"/>
</dbReference>
<dbReference type="eggNOG" id="COG4770">
    <property type="taxonomic scope" value="Bacteria"/>
</dbReference>
<keyword evidence="5" id="KW-1185">Reference proteome</keyword>
<dbReference type="CDD" id="cd06850">
    <property type="entry name" value="biotinyl_domain"/>
    <property type="match status" value="1"/>
</dbReference>
<dbReference type="SUPFAM" id="SSF51230">
    <property type="entry name" value="Single hybrid motif"/>
    <property type="match status" value="1"/>
</dbReference>
<proteinExistence type="predicted"/>
<dbReference type="PROSITE" id="PS50968">
    <property type="entry name" value="BIOTINYL_LIPOYL"/>
    <property type="match status" value="1"/>
</dbReference>
<keyword evidence="1" id="KW-0092">Biotin</keyword>
<accession>K6WD54</accession>
<dbReference type="PANTHER" id="PTHR45266">
    <property type="entry name" value="OXALOACETATE DECARBOXYLASE ALPHA CHAIN"/>
    <property type="match status" value="1"/>
</dbReference>
<dbReference type="InterPro" id="IPR000089">
    <property type="entry name" value="Biotin_lipoyl"/>
</dbReference>
<protein>
    <submittedName>
        <fullName evidence="4">Putative acyl-CoA carboxylase</fullName>
    </submittedName>
</protein>
<evidence type="ECO:0000259" key="3">
    <source>
        <dbReference type="PROSITE" id="PS50968"/>
    </source>
</evidence>
<dbReference type="EMBL" id="BAHD01000060">
    <property type="protein sequence ID" value="GAB97210.1"/>
    <property type="molecule type" value="Genomic_DNA"/>
</dbReference>
<organism evidence="4 5">
    <name type="scientific">Kineosphaera limosa NBRC 100340</name>
    <dbReference type="NCBI Taxonomy" id="1184609"/>
    <lineage>
        <taxon>Bacteria</taxon>
        <taxon>Bacillati</taxon>
        <taxon>Actinomycetota</taxon>
        <taxon>Actinomycetes</taxon>
        <taxon>Micrococcales</taxon>
        <taxon>Dermatophilaceae</taxon>
        <taxon>Kineosphaera</taxon>
    </lineage>
</organism>
<dbReference type="RefSeq" id="WP_006593742.1">
    <property type="nucleotide sequence ID" value="NZ_BAHD01000060.1"/>
</dbReference>
<evidence type="ECO:0000256" key="2">
    <source>
        <dbReference type="SAM" id="MobiDB-lite"/>
    </source>
</evidence>
<feature type="compositionally biased region" description="Low complexity" evidence="2">
    <location>
        <begin position="51"/>
        <end position="72"/>
    </location>
</feature>
<evidence type="ECO:0000313" key="5">
    <source>
        <dbReference type="Proteomes" id="UP000008366"/>
    </source>
</evidence>
<dbReference type="Pfam" id="PF00364">
    <property type="entry name" value="Biotin_lipoyl"/>
    <property type="match status" value="1"/>
</dbReference>
<feature type="region of interest" description="Disordered" evidence="2">
    <location>
        <begin position="25"/>
        <end position="72"/>
    </location>
</feature>
<dbReference type="OrthoDB" id="9811735at2"/>
<dbReference type="InterPro" id="IPR011053">
    <property type="entry name" value="Single_hybrid_motif"/>
</dbReference>
<dbReference type="STRING" id="1184609.KILIM_060_00080"/>
<feature type="domain" description="Lipoyl-binding" evidence="3">
    <location>
        <begin position="67"/>
        <end position="141"/>
    </location>
</feature>
<evidence type="ECO:0000256" key="1">
    <source>
        <dbReference type="ARBA" id="ARBA00023267"/>
    </source>
</evidence>
<comment type="caution">
    <text evidence="4">The sequence shown here is derived from an EMBL/GenBank/DDBJ whole genome shotgun (WGS) entry which is preliminary data.</text>
</comment>
<dbReference type="PANTHER" id="PTHR45266:SF3">
    <property type="entry name" value="OXALOACETATE DECARBOXYLASE ALPHA CHAIN"/>
    <property type="match status" value="1"/>
</dbReference>
<name>K6WD54_9MICO</name>
<sequence>MLRRLRVTIEGRSYDVTVEDLTSTDNALYPAPSSMPAAASPAEAPPPAPMPAAVVAGDPSAGSPGDSGDVGDGAVISTMSGVLNDLLVDVGQQVSAGDTVAHIEAMKMKTPLVTNLSGTVASIEFAVGEQVLAGQTVLTLR</sequence>
<evidence type="ECO:0000313" key="4">
    <source>
        <dbReference type="EMBL" id="GAB97210.1"/>
    </source>
</evidence>
<dbReference type="Gene3D" id="2.40.50.100">
    <property type="match status" value="1"/>
</dbReference>